<accession>A0ABT7AGB5</accession>
<evidence type="ECO:0000313" key="3">
    <source>
        <dbReference type="Proteomes" id="UP001321492"/>
    </source>
</evidence>
<organism evidence="2 3">
    <name type="scientific">Chelatococcus albus</name>
    <dbReference type="NCBI Taxonomy" id="3047466"/>
    <lineage>
        <taxon>Bacteria</taxon>
        <taxon>Pseudomonadati</taxon>
        <taxon>Pseudomonadota</taxon>
        <taxon>Alphaproteobacteria</taxon>
        <taxon>Hyphomicrobiales</taxon>
        <taxon>Chelatococcaceae</taxon>
        <taxon>Chelatococcus</taxon>
    </lineage>
</organism>
<name>A0ABT7AGB5_9HYPH</name>
<feature type="transmembrane region" description="Helical" evidence="1">
    <location>
        <begin position="56"/>
        <end position="76"/>
    </location>
</feature>
<keyword evidence="1" id="KW-0472">Membrane</keyword>
<dbReference type="Proteomes" id="UP001321492">
    <property type="component" value="Unassembled WGS sequence"/>
</dbReference>
<keyword evidence="1" id="KW-0812">Transmembrane</keyword>
<evidence type="ECO:0000313" key="2">
    <source>
        <dbReference type="EMBL" id="MDJ1158418.1"/>
    </source>
</evidence>
<reference evidence="2 3" key="1">
    <citation type="submission" date="2023-05" db="EMBL/GenBank/DDBJ databases">
        <title>Chelatococcus sp. nov., a moderately thermophilic bacterium isolated from hot spring microbial mat.</title>
        <authorList>
            <person name="Hu C.-J."/>
            <person name="Li W.-J."/>
        </authorList>
    </citation>
    <scope>NUCLEOTIDE SEQUENCE [LARGE SCALE GENOMIC DNA]</scope>
    <source>
        <strain evidence="2 3">SYSU G07232</strain>
    </source>
</reference>
<evidence type="ECO:0000256" key="1">
    <source>
        <dbReference type="SAM" id="Phobius"/>
    </source>
</evidence>
<dbReference type="EMBL" id="JASJEV010000005">
    <property type="protein sequence ID" value="MDJ1158418.1"/>
    <property type="molecule type" value="Genomic_DNA"/>
</dbReference>
<dbReference type="RefSeq" id="WP_283740415.1">
    <property type="nucleotide sequence ID" value="NZ_JASJEV010000005.1"/>
</dbReference>
<proteinExistence type="predicted"/>
<gene>
    <name evidence="2" type="ORF">QNA08_09250</name>
</gene>
<comment type="caution">
    <text evidence="2">The sequence shown here is derived from an EMBL/GenBank/DDBJ whole genome shotgun (WGS) entry which is preliminary data.</text>
</comment>
<sequence length="180" mass="19622">MVIDDWLIDRCDQIVSHFQKEHGASLPALLREATMGAMVSLVALPFAQAFDGRTVTAAITMPFVFMALPALGRWLVRYARDAAEAWSEALQRRYLAMAQAHRMAYASMRMMLVAAVVLAGTAVAQGLAAGEGLRLSSATFLMQSLFAAACSYLQCATPQTPSRRRDSETMLALVPIGRPR</sequence>
<keyword evidence="1" id="KW-1133">Transmembrane helix</keyword>
<keyword evidence="3" id="KW-1185">Reference proteome</keyword>
<feature type="transmembrane region" description="Helical" evidence="1">
    <location>
        <begin position="110"/>
        <end position="129"/>
    </location>
</feature>
<protein>
    <submittedName>
        <fullName evidence="2">Uncharacterized protein</fullName>
    </submittedName>
</protein>